<feature type="transmembrane region" description="Helical" evidence="1">
    <location>
        <begin position="93"/>
        <end position="112"/>
    </location>
</feature>
<dbReference type="Proteomes" id="UP000023067">
    <property type="component" value="Unassembled WGS sequence"/>
</dbReference>
<feature type="transmembrane region" description="Helical" evidence="1">
    <location>
        <begin position="165"/>
        <end position="188"/>
    </location>
</feature>
<dbReference type="eggNOG" id="COG4425">
    <property type="taxonomic scope" value="Bacteria"/>
</dbReference>
<feature type="domain" description="Alpha/beta-hydrolase N-terminal" evidence="3">
    <location>
        <begin position="37"/>
        <end position="247"/>
    </location>
</feature>
<evidence type="ECO:0000256" key="1">
    <source>
        <dbReference type="SAM" id="Phobius"/>
    </source>
</evidence>
<keyword evidence="1" id="KW-0472">Membrane</keyword>
<keyword evidence="5" id="KW-1185">Reference proteome</keyword>
<dbReference type="HOGENOM" id="CLU_023789_0_0_11"/>
<dbReference type="InterPro" id="IPR027788">
    <property type="entry name" value="Alpha/beta-hydrolase_N_dom"/>
</dbReference>
<keyword evidence="1" id="KW-0812">Transmembrane</keyword>
<accession>Z9JPY4</accession>
<name>Z9JPY4_9MICO</name>
<feature type="domain" description="Alpha/beta-hydrolase catalytic" evidence="2">
    <location>
        <begin position="265"/>
        <end position="552"/>
    </location>
</feature>
<dbReference type="InterPro" id="IPR027787">
    <property type="entry name" value="Alpha/beta-hydrolase_catalytic"/>
</dbReference>
<dbReference type="AlphaFoldDB" id="Z9JPY4"/>
<keyword evidence="1" id="KW-1133">Transmembrane helix</keyword>
<evidence type="ECO:0000259" key="2">
    <source>
        <dbReference type="Pfam" id="PF10081"/>
    </source>
</evidence>
<proteinExistence type="predicted"/>
<evidence type="ECO:0000313" key="5">
    <source>
        <dbReference type="Proteomes" id="UP000023067"/>
    </source>
</evidence>
<sequence length="570" mass="62029">MTRTTSLTRYSRRHEVRRSLDTGGFLGASVASWIATSPSLLPRTWWMWSANIGLSQMYGYASGVVAERVAVRIAEALGLQISIGPEHHRRARLIGAAALTGITAYSWTRGVLRQREISMLVRREPKNVRTAAVGAVGGLTLALGALVAVRAALGTARMYRAILRPYLPARILGTASAVLAAATVVLLADRVIRGELLEKAIEHGEAANRLLSPEIRQPRSALRSGSPASFESWESLGAPGRKIVAGGARPEAIADATGAEALEPIRVYAGKSSSRGLPETVQAVLAELDRTGAWDREVLVLFTGTGTGWLQEWSLSAIEFLTGGNCATASLQYSVYTSALSYVLDRRSPRLAGRLLFQAVRERLDRMDPAARPRLYVAGESLGSYGGHAAFRDAAEMLRSVDGAVWTGTPGITPIWRELTAARRAGSPAIAPVIDHGRHFRFVTTPSELEHNFYGGLYVPWESPRIVYAQHASDPVVWWQPSLLWEEPAWLRERAGRDVTPAMRWVPWITFWQVAADMPLSITMPGGHGHAYHEEMVPIWAGVLGCEGVDHQRIIAAIREHVDLGTAGQG</sequence>
<evidence type="ECO:0000259" key="3">
    <source>
        <dbReference type="Pfam" id="PF15420"/>
    </source>
</evidence>
<dbReference type="Pfam" id="PF15420">
    <property type="entry name" value="Abhydrolase_9_N"/>
    <property type="match status" value="1"/>
</dbReference>
<dbReference type="Pfam" id="PF10081">
    <property type="entry name" value="Abhydrolase_9"/>
    <property type="match status" value="1"/>
</dbReference>
<comment type="caution">
    <text evidence="4">The sequence shown here is derived from an EMBL/GenBank/DDBJ whole genome shotgun (WGS) entry which is preliminary data.</text>
</comment>
<dbReference type="PATRIC" id="fig|396014.3.peg.3308"/>
<gene>
    <name evidence="4" type="ORF">BF93_09045</name>
</gene>
<feature type="transmembrane region" description="Helical" evidence="1">
    <location>
        <begin position="132"/>
        <end position="153"/>
    </location>
</feature>
<reference evidence="4 5" key="1">
    <citation type="submission" date="2014-02" db="EMBL/GenBank/DDBJ databases">
        <title>Genome sequence of Brachybacterium phenoliresistens strain W13A50.</title>
        <authorList>
            <person name="Wang X."/>
        </authorList>
    </citation>
    <scope>NUCLEOTIDE SEQUENCE [LARGE SCALE GENOMIC DNA]</scope>
    <source>
        <strain evidence="4 5">W13A50</strain>
    </source>
</reference>
<protein>
    <recommendedName>
        <fullName evidence="6">Alpha/beta-hydrolase catalytic domain-containing protein</fullName>
    </recommendedName>
</protein>
<dbReference type="ESTHER" id="9mico-z9jpy4">
    <property type="family name" value="Abhydrolase_9"/>
</dbReference>
<dbReference type="STRING" id="396014.BF93_09045"/>
<evidence type="ECO:0000313" key="4">
    <source>
        <dbReference type="EMBL" id="EWS79822.1"/>
    </source>
</evidence>
<organism evidence="4 5">
    <name type="scientific">Brachybacterium phenoliresistens</name>
    <dbReference type="NCBI Taxonomy" id="396014"/>
    <lineage>
        <taxon>Bacteria</taxon>
        <taxon>Bacillati</taxon>
        <taxon>Actinomycetota</taxon>
        <taxon>Actinomycetes</taxon>
        <taxon>Micrococcales</taxon>
        <taxon>Dermabacteraceae</taxon>
        <taxon>Brachybacterium</taxon>
    </lineage>
</organism>
<dbReference type="EMBL" id="JDYK01000023">
    <property type="protein sequence ID" value="EWS79822.1"/>
    <property type="molecule type" value="Genomic_DNA"/>
</dbReference>
<evidence type="ECO:0008006" key="6">
    <source>
        <dbReference type="Google" id="ProtNLM"/>
    </source>
</evidence>